<dbReference type="EMBL" id="JAGTJQ010000008">
    <property type="protein sequence ID" value="KAH7026722.1"/>
    <property type="molecule type" value="Genomic_DNA"/>
</dbReference>
<evidence type="ECO:0000313" key="3">
    <source>
        <dbReference type="Proteomes" id="UP000756346"/>
    </source>
</evidence>
<feature type="compositionally biased region" description="Polar residues" evidence="1">
    <location>
        <begin position="625"/>
        <end position="640"/>
    </location>
</feature>
<proteinExistence type="predicted"/>
<feature type="compositionally biased region" description="Low complexity" evidence="1">
    <location>
        <begin position="581"/>
        <end position="603"/>
    </location>
</feature>
<evidence type="ECO:0000256" key="1">
    <source>
        <dbReference type="SAM" id="MobiDB-lite"/>
    </source>
</evidence>
<dbReference type="RefSeq" id="XP_046009939.1">
    <property type="nucleotide sequence ID" value="XM_046159262.1"/>
</dbReference>
<evidence type="ECO:0000313" key="2">
    <source>
        <dbReference type="EMBL" id="KAH7026722.1"/>
    </source>
</evidence>
<dbReference type="AlphaFoldDB" id="A0A9P8Y3X2"/>
<comment type="caution">
    <text evidence="2">The sequence shown here is derived from an EMBL/GenBank/DDBJ whole genome shotgun (WGS) entry which is preliminary data.</text>
</comment>
<dbReference type="GeneID" id="70188808"/>
<name>A0A9P8Y3X2_9PEZI</name>
<reference evidence="2" key="1">
    <citation type="journal article" date="2021" name="Nat. Commun.">
        <title>Genetic determinants of endophytism in the Arabidopsis root mycobiome.</title>
        <authorList>
            <person name="Mesny F."/>
            <person name="Miyauchi S."/>
            <person name="Thiergart T."/>
            <person name="Pickel B."/>
            <person name="Atanasova L."/>
            <person name="Karlsson M."/>
            <person name="Huettel B."/>
            <person name="Barry K.W."/>
            <person name="Haridas S."/>
            <person name="Chen C."/>
            <person name="Bauer D."/>
            <person name="Andreopoulos W."/>
            <person name="Pangilinan J."/>
            <person name="LaButti K."/>
            <person name="Riley R."/>
            <person name="Lipzen A."/>
            <person name="Clum A."/>
            <person name="Drula E."/>
            <person name="Henrissat B."/>
            <person name="Kohler A."/>
            <person name="Grigoriev I.V."/>
            <person name="Martin F.M."/>
            <person name="Hacquard S."/>
        </authorList>
    </citation>
    <scope>NUCLEOTIDE SEQUENCE</scope>
    <source>
        <strain evidence="2">MPI-CAGE-CH-0230</strain>
    </source>
</reference>
<keyword evidence="3" id="KW-1185">Reference proteome</keyword>
<feature type="region of interest" description="Disordered" evidence="1">
    <location>
        <begin position="579"/>
        <end position="650"/>
    </location>
</feature>
<sequence length="716" mass="78830">MLRCAYPQVRSAKNAATVQQQVMQRILLPRQSHSRLPPVSARVTQFALPKHLSTAEDSARAVVYAAFSVLDPVGMTKSDFFAHILAQQSLHKECYRYVCLTIKDLSSSHNSALRDFGFRSLQQPEHFLNGPWGKDTHFISAVGNYSRALASFRDALPGMTPMDITYATMCFAVLEMLQGNLASRNAIMAAGVILLRPHVVAPSTPGADGATRYGIHPRYVDSRNVCNTEAICTRFATTNILGGLSVAPNLDLLDTSEPLVPVFHLPRTFSTPAGPEESYSSLRQKWNAFHGTLESWQLSRYWAIAVGGRLDAVRHLADQARLNHHMAIWRRGLQQRIEMKRRRFRSADEDELGVLSVLRAYLHCHQIATATTESIPMPDTAHLWTATTRTSGDGDEDMSLHSKDGPDEEIDVTSLAQLARLLARDVDGFQVLNFNDMFLDTVILPIISRQAIQYAQDGQITMALEKRECPYSFKTVNGDGQAATTASAGPRAGGAFADVSIDEIELQRLSLRQSSSHIERDDRYLAGKQLAMLDVQASIMRRTFEEQEEVQLGLVPQGDVKTSSFMDSSRHPAFYDGVGTSAGSTSSRSSADSIRTFSSASSTSDDEDDESLSAPHRHPASSSAFTSSQTPNTSRSTRGSTPPPLRGFLPSQFVQHKKGLGWSAPEQPDRFAPQSGDFSFMPLRMRKEFTLACVDMQLATASAALRDGVHYAQVVS</sequence>
<protein>
    <submittedName>
        <fullName evidence="2">Uncharacterized protein</fullName>
    </submittedName>
</protein>
<organism evidence="2 3">
    <name type="scientific">Microdochium trichocladiopsis</name>
    <dbReference type="NCBI Taxonomy" id="1682393"/>
    <lineage>
        <taxon>Eukaryota</taxon>
        <taxon>Fungi</taxon>
        <taxon>Dikarya</taxon>
        <taxon>Ascomycota</taxon>
        <taxon>Pezizomycotina</taxon>
        <taxon>Sordariomycetes</taxon>
        <taxon>Xylariomycetidae</taxon>
        <taxon>Xylariales</taxon>
        <taxon>Microdochiaceae</taxon>
        <taxon>Microdochium</taxon>
    </lineage>
</organism>
<dbReference type="OrthoDB" id="1919336at2759"/>
<accession>A0A9P8Y3X2</accession>
<gene>
    <name evidence="2" type="ORF">B0I36DRAFT_366249</name>
</gene>
<dbReference type="Proteomes" id="UP000756346">
    <property type="component" value="Unassembled WGS sequence"/>
</dbReference>